<evidence type="ECO:0000313" key="1">
    <source>
        <dbReference type="EMBL" id="WYC14534.1"/>
    </source>
</evidence>
<proteinExistence type="predicted"/>
<sequence length="151" mass="16099">MFRRTKDRIRLEGKLTLILIRCGKEAYRKTYTNMIVDAGIAHIAGLIGGVAATPFTYIAVGTGTTPPSPSDTALQNEVMRVPATITMLTTTSPNDTVHYDAVFNITASYSLAEAGIFDAPSGGTMLARRTYTAISVGGGDVLKVVWDIKVG</sequence>
<reference evidence="1" key="2">
    <citation type="submission" date="2024-03" db="EMBL/GenBank/DDBJ databases">
        <authorList>
            <person name="Roux S."/>
            <person name="Duan C."/>
        </authorList>
    </citation>
    <scope>NUCLEOTIDE SEQUENCE</scope>
    <source>
        <strain evidence="1">Chiyou-1</strain>
    </source>
</reference>
<dbReference type="EMBL" id="PP467602">
    <property type="protein sequence ID" value="WYC14534.1"/>
    <property type="molecule type" value="Genomic_DNA"/>
</dbReference>
<protein>
    <submittedName>
        <fullName evidence="1">Terminal fiber protein</fullName>
    </submittedName>
</protein>
<accession>A0AAU6PXA4</accession>
<name>A0AAU6PXA4_9VIRU</name>
<reference evidence="1" key="1">
    <citation type="journal article" date="2023" name="ISME Commun">
        <title>Diversity of Bathyarchaeia viruses in metagenomes and virus-encoded CRISPR system components.</title>
        <authorList>
            <person name="Duan C."/>
            <person name="Liu Y."/>
            <person name="Liu Y."/>
            <person name="Liu L."/>
            <person name="Cai M."/>
            <person name="Zhang R."/>
            <person name="Zeng Q."/>
            <person name="Koonin E.V."/>
            <person name="Krupovic M."/>
            <person name="Li M."/>
        </authorList>
    </citation>
    <scope>NUCLEOTIDE SEQUENCE</scope>
    <source>
        <strain evidence="1">Chiyou-1</strain>
    </source>
</reference>
<organism evidence="1">
    <name type="scientific">Ligamenvirales sp</name>
    <dbReference type="NCBI Taxonomy" id="2832923"/>
    <lineage>
        <taxon>Viruses</taxon>
        <taxon>Adnaviria</taxon>
        <taxon>Zilligvirae</taxon>
        <taxon>Taleaviricota</taxon>
        <taxon>Tokiviricetes</taxon>
        <taxon>Ligamenvirales</taxon>
    </lineage>
</organism>